<dbReference type="PANTHER" id="PTHR14269">
    <property type="entry name" value="CDP-DIACYLGLYCEROL--GLYCEROL-3-PHOSPHATE 3-PHOSPHATIDYLTRANSFERASE-RELATED"/>
    <property type="match status" value="1"/>
</dbReference>
<keyword evidence="10" id="KW-0443">Lipid metabolism</keyword>
<sequence>MNYIPSMITIGNFICGLLSIHSLLYHNIHSAVIFIFTGMFLDFFDGLVARKLNAVSEMGRELDSFADLVTFGVAPSMLAYSVSLYTIPFIGIFIALSYSICGMIRLSRFNIEQSKLPTFIGMPIPFAGMCLVILSFVNNSILLGVGTVALGYLMVSNIKFPHFKKQAPENLESRRWN</sequence>
<evidence type="ECO:0000256" key="11">
    <source>
        <dbReference type="ARBA" id="ARBA00023136"/>
    </source>
</evidence>
<name>A0A150FC81_9BACI</name>
<feature type="transmembrane region" description="Helical" evidence="16">
    <location>
        <begin position="140"/>
        <end position="158"/>
    </location>
</feature>
<keyword evidence="18" id="KW-1185">Reference proteome</keyword>
<keyword evidence="9 16" id="KW-1133">Transmembrane helix</keyword>
<keyword evidence="11 16" id="KW-0472">Membrane</keyword>
<feature type="transmembrane region" description="Helical" evidence="16">
    <location>
        <begin position="7"/>
        <end position="25"/>
    </location>
</feature>
<dbReference type="Pfam" id="PF01066">
    <property type="entry name" value="CDP-OH_P_transf"/>
    <property type="match status" value="1"/>
</dbReference>
<dbReference type="InterPro" id="IPR004533">
    <property type="entry name" value="CDP-diaglyc--ser_O-PTrfase"/>
</dbReference>
<dbReference type="InterPro" id="IPR000462">
    <property type="entry name" value="CDP-OH_P_trans"/>
</dbReference>
<dbReference type="InterPro" id="IPR048254">
    <property type="entry name" value="CDP_ALCOHOL_P_TRANSF_CS"/>
</dbReference>
<evidence type="ECO:0000256" key="9">
    <source>
        <dbReference type="ARBA" id="ARBA00022989"/>
    </source>
</evidence>
<proteinExistence type="inferred from homology"/>
<comment type="catalytic activity">
    <reaction evidence="1">
        <text>a CDP-1,2-diacyl-sn-glycerol + L-serine = a 1,2-diacyl-sn-glycero-3-phospho-L-serine + CMP + H(+)</text>
        <dbReference type="Rhea" id="RHEA:16913"/>
        <dbReference type="ChEBI" id="CHEBI:15378"/>
        <dbReference type="ChEBI" id="CHEBI:33384"/>
        <dbReference type="ChEBI" id="CHEBI:57262"/>
        <dbReference type="ChEBI" id="CHEBI:58332"/>
        <dbReference type="ChEBI" id="CHEBI:60377"/>
        <dbReference type="EC" id="2.7.8.8"/>
    </reaction>
</comment>
<evidence type="ECO:0000256" key="2">
    <source>
        <dbReference type="ARBA" id="ARBA00004127"/>
    </source>
</evidence>
<keyword evidence="7 15" id="KW-0808">Transferase</keyword>
<evidence type="ECO:0000256" key="14">
    <source>
        <dbReference type="ARBA" id="ARBA00032361"/>
    </source>
</evidence>
<dbReference type="STRING" id="1793963.AXI58_00425"/>
<dbReference type="GO" id="GO:0012505">
    <property type="term" value="C:endomembrane system"/>
    <property type="evidence" value="ECO:0007669"/>
    <property type="project" value="UniProtKB-SubCell"/>
</dbReference>
<evidence type="ECO:0000256" key="1">
    <source>
        <dbReference type="ARBA" id="ARBA00000287"/>
    </source>
</evidence>
<comment type="subcellular location">
    <subcellularLocation>
        <location evidence="2">Endomembrane system</location>
        <topology evidence="2">Multi-pass membrane protein</topology>
    </subcellularLocation>
</comment>
<evidence type="ECO:0000256" key="13">
    <source>
        <dbReference type="ARBA" id="ARBA00023264"/>
    </source>
</evidence>
<dbReference type="PANTHER" id="PTHR14269:SF59">
    <property type="entry name" value="CDP-DIACYLGLYCEROL--SERINE O-PHOSPHATIDYLTRANSFERASE"/>
    <property type="match status" value="1"/>
</dbReference>
<evidence type="ECO:0000256" key="3">
    <source>
        <dbReference type="ARBA" id="ARBA00010441"/>
    </source>
</evidence>
<evidence type="ECO:0000256" key="15">
    <source>
        <dbReference type="RuleBase" id="RU003750"/>
    </source>
</evidence>
<dbReference type="InterPro" id="IPR043130">
    <property type="entry name" value="CDP-OH_PTrfase_TM_dom"/>
</dbReference>
<dbReference type="GO" id="GO:0008654">
    <property type="term" value="P:phospholipid biosynthetic process"/>
    <property type="evidence" value="ECO:0007669"/>
    <property type="project" value="UniProtKB-KW"/>
</dbReference>
<comment type="caution">
    <text evidence="17">The sequence shown here is derived from an EMBL/GenBank/DDBJ whole genome shotgun (WGS) entry which is preliminary data.</text>
</comment>
<dbReference type="GO" id="GO:0016020">
    <property type="term" value="C:membrane"/>
    <property type="evidence" value="ECO:0007669"/>
    <property type="project" value="InterPro"/>
</dbReference>
<protein>
    <recommendedName>
        <fullName evidence="5">CDP-diacylglycerol--serine O-phosphatidyltransferase</fullName>
        <ecNumber evidence="4">2.7.8.8</ecNumber>
    </recommendedName>
    <alternativeName>
        <fullName evidence="14">Phosphatidylserine synthase</fullName>
    </alternativeName>
</protein>
<comment type="similarity">
    <text evidence="3 15">Belongs to the CDP-alcohol phosphatidyltransferase class-I family.</text>
</comment>
<keyword evidence="6" id="KW-0444">Lipid biosynthesis</keyword>
<evidence type="ECO:0000256" key="7">
    <source>
        <dbReference type="ARBA" id="ARBA00022679"/>
    </source>
</evidence>
<dbReference type="Proteomes" id="UP000075430">
    <property type="component" value="Unassembled WGS sequence"/>
</dbReference>
<dbReference type="AlphaFoldDB" id="A0A150FC81"/>
<evidence type="ECO:0000256" key="8">
    <source>
        <dbReference type="ARBA" id="ARBA00022692"/>
    </source>
</evidence>
<accession>A0A150FC81</accession>
<keyword evidence="13" id="KW-1208">Phospholipid metabolism</keyword>
<dbReference type="Gene3D" id="1.20.120.1760">
    <property type="match status" value="1"/>
</dbReference>
<evidence type="ECO:0000256" key="4">
    <source>
        <dbReference type="ARBA" id="ARBA00013174"/>
    </source>
</evidence>
<dbReference type="InterPro" id="IPR050324">
    <property type="entry name" value="CDP-alcohol_PTase-I"/>
</dbReference>
<dbReference type="NCBIfam" id="TIGR00473">
    <property type="entry name" value="pssA"/>
    <property type="match status" value="1"/>
</dbReference>
<evidence type="ECO:0000256" key="16">
    <source>
        <dbReference type="SAM" id="Phobius"/>
    </source>
</evidence>
<dbReference type="OrthoDB" id="9777147at2"/>
<dbReference type="EC" id="2.7.8.8" evidence="4"/>
<keyword evidence="12" id="KW-0594">Phospholipid biosynthesis</keyword>
<dbReference type="GO" id="GO:0003882">
    <property type="term" value="F:CDP-diacylglycerol-serine O-phosphatidyltransferase activity"/>
    <property type="evidence" value="ECO:0007669"/>
    <property type="project" value="UniProtKB-EC"/>
</dbReference>
<feature type="transmembrane region" description="Helical" evidence="16">
    <location>
        <begin position="86"/>
        <end position="104"/>
    </location>
</feature>
<dbReference type="PROSITE" id="PS00379">
    <property type="entry name" value="CDP_ALCOHOL_P_TRANSF"/>
    <property type="match status" value="1"/>
</dbReference>
<evidence type="ECO:0000256" key="12">
    <source>
        <dbReference type="ARBA" id="ARBA00023209"/>
    </source>
</evidence>
<gene>
    <name evidence="17" type="ORF">AXI58_00425</name>
</gene>
<dbReference type="EMBL" id="LSBA01000001">
    <property type="protein sequence ID" value="KXZ23417.1"/>
    <property type="molecule type" value="Genomic_DNA"/>
</dbReference>
<evidence type="ECO:0000256" key="6">
    <source>
        <dbReference type="ARBA" id="ARBA00022516"/>
    </source>
</evidence>
<reference evidence="18" key="1">
    <citation type="submission" date="2016-02" db="EMBL/GenBank/DDBJ databases">
        <authorList>
            <person name="Dunlap C."/>
        </authorList>
    </citation>
    <scope>NUCLEOTIDE SEQUENCE [LARGE SCALE GENOMIC DNA]</scope>
    <source>
        <strain evidence="18">NRRL B-41092</strain>
    </source>
</reference>
<evidence type="ECO:0000313" key="18">
    <source>
        <dbReference type="Proteomes" id="UP000075430"/>
    </source>
</evidence>
<organism evidence="17 18">
    <name type="scientific">Bacillus nakamurai</name>
    <dbReference type="NCBI Taxonomy" id="1793963"/>
    <lineage>
        <taxon>Bacteria</taxon>
        <taxon>Bacillati</taxon>
        <taxon>Bacillota</taxon>
        <taxon>Bacilli</taxon>
        <taxon>Bacillales</taxon>
        <taxon>Bacillaceae</taxon>
        <taxon>Bacillus</taxon>
    </lineage>
</organism>
<feature type="transmembrane region" description="Helical" evidence="16">
    <location>
        <begin position="116"/>
        <end position="134"/>
    </location>
</feature>
<keyword evidence="8 16" id="KW-0812">Transmembrane</keyword>
<evidence type="ECO:0000313" key="17">
    <source>
        <dbReference type="EMBL" id="KXZ23417.1"/>
    </source>
</evidence>
<evidence type="ECO:0000256" key="10">
    <source>
        <dbReference type="ARBA" id="ARBA00023098"/>
    </source>
</evidence>
<evidence type="ECO:0000256" key="5">
    <source>
        <dbReference type="ARBA" id="ARBA00017171"/>
    </source>
</evidence>
<dbReference type="RefSeq" id="WP_061520027.1">
    <property type="nucleotide sequence ID" value="NZ_JAJJBV010000017.1"/>
</dbReference>